<accession>D7WDC9</accession>
<evidence type="ECO:0000313" key="2">
    <source>
        <dbReference type="EMBL" id="EFK54160.1"/>
    </source>
</evidence>
<comment type="caution">
    <text evidence="2">The sequence shown here is derived from an EMBL/GenBank/DDBJ whole genome shotgun (WGS) entry which is preliminary data.</text>
</comment>
<gene>
    <name evidence="2" type="ORF">HMPREF0291_11817</name>
</gene>
<name>D7WDC9_9CORY</name>
<keyword evidence="1" id="KW-1133">Transmembrane helix</keyword>
<feature type="transmembrane region" description="Helical" evidence="1">
    <location>
        <begin position="136"/>
        <end position="157"/>
    </location>
</feature>
<dbReference type="Pfam" id="PF12730">
    <property type="entry name" value="ABC2_membrane_4"/>
    <property type="match status" value="1"/>
</dbReference>
<feature type="transmembrane region" description="Helical" evidence="1">
    <location>
        <begin position="192"/>
        <end position="211"/>
    </location>
</feature>
<feature type="transmembrane region" description="Helical" evidence="1">
    <location>
        <begin position="49"/>
        <end position="74"/>
    </location>
</feature>
<dbReference type="AlphaFoldDB" id="D7WDC9"/>
<evidence type="ECO:0000256" key="1">
    <source>
        <dbReference type="SAM" id="Phobius"/>
    </source>
</evidence>
<sequence>MQLYLNDMLKLHRSYIWTVVLGVPFIAVAFGAGNYAANLETLDQGWDSYWSQALLFYGMLFMGMGIAILTAAVWRVEHRGGNWAPLLTSPRSYAALITSKLATIMTLTILMQLVFLVLSIGAGWLTGLSGPPPASLVGAALFSLIPAVAVASWQSLLSMTIRSFAVPIAIGLVASIVAFGVLSSGAPGMQFVVPQALLTDTMWLGSTAVVYAGALEVGRILKVLLASIVLASIAWAAATTYLRRTDARL</sequence>
<dbReference type="OrthoDB" id="9781996at2"/>
<dbReference type="CDD" id="cd21809">
    <property type="entry name" value="ABC-2_lan_permease-like"/>
    <property type="match status" value="1"/>
</dbReference>
<dbReference type="EMBL" id="ACLJ02000003">
    <property type="protein sequence ID" value="EFK54160.1"/>
    <property type="molecule type" value="Genomic_DNA"/>
</dbReference>
<keyword evidence="1" id="KW-0812">Transmembrane</keyword>
<dbReference type="HOGENOM" id="CLU_086622_2_0_11"/>
<keyword evidence="3" id="KW-1185">Reference proteome</keyword>
<feature type="transmembrane region" description="Helical" evidence="1">
    <location>
        <begin position="15"/>
        <end position="37"/>
    </location>
</feature>
<evidence type="ECO:0008006" key="4">
    <source>
        <dbReference type="Google" id="ProtNLM"/>
    </source>
</evidence>
<protein>
    <recommendedName>
        <fullName evidence="4">Lantibiotic protection ABC transporter permease subunit, MutE/EpiE family</fullName>
    </recommendedName>
</protein>
<proteinExistence type="predicted"/>
<dbReference type="Proteomes" id="UP000004208">
    <property type="component" value="Unassembled WGS sequence"/>
</dbReference>
<dbReference type="eggNOG" id="COG4200">
    <property type="taxonomic scope" value="Bacteria"/>
</dbReference>
<feature type="transmembrane region" description="Helical" evidence="1">
    <location>
        <begin position="101"/>
        <end position="124"/>
    </location>
</feature>
<dbReference type="RefSeq" id="WP_005290513.1">
    <property type="nucleotide sequence ID" value="NZ_CM000961.1"/>
</dbReference>
<keyword evidence="1" id="KW-0472">Membrane</keyword>
<organism evidence="2 3">
    <name type="scientific">Corynebacterium genitalium ATCC 33030</name>
    <dbReference type="NCBI Taxonomy" id="585529"/>
    <lineage>
        <taxon>Bacteria</taxon>
        <taxon>Bacillati</taxon>
        <taxon>Actinomycetota</taxon>
        <taxon>Actinomycetes</taxon>
        <taxon>Mycobacteriales</taxon>
        <taxon>Corynebacteriaceae</taxon>
        <taxon>Corynebacterium</taxon>
    </lineage>
</organism>
<feature type="transmembrane region" description="Helical" evidence="1">
    <location>
        <begin position="164"/>
        <end position="186"/>
    </location>
</feature>
<feature type="transmembrane region" description="Helical" evidence="1">
    <location>
        <begin position="223"/>
        <end position="242"/>
    </location>
</feature>
<dbReference type="STRING" id="585529.HMPREF0291_11817"/>
<reference evidence="2" key="1">
    <citation type="submission" date="2010-06" db="EMBL/GenBank/DDBJ databases">
        <authorList>
            <person name="Muzny D."/>
            <person name="Qin X."/>
            <person name="Buhay C."/>
            <person name="Dugan-Rocha S."/>
            <person name="Ding Y."/>
            <person name="Chen G."/>
            <person name="Hawes A."/>
            <person name="Holder M."/>
            <person name="Jhangiani S."/>
            <person name="Johnson A."/>
            <person name="Khan Z."/>
            <person name="Li Z."/>
            <person name="Liu W."/>
            <person name="Liu X."/>
            <person name="Perez L."/>
            <person name="Shen H."/>
            <person name="Wang Q."/>
            <person name="Watt J."/>
            <person name="Xi L."/>
            <person name="Xin Y."/>
            <person name="Zhou J."/>
            <person name="Deng J."/>
            <person name="Jiang H."/>
            <person name="Liu Y."/>
            <person name="Qu J."/>
            <person name="Song X.-Z."/>
            <person name="Zhang L."/>
            <person name="Villasana D."/>
            <person name="Johnson A."/>
            <person name="Liu J."/>
            <person name="Liyanage D."/>
            <person name="Lorensuhewa L."/>
            <person name="Robinson T."/>
            <person name="Song A."/>
            <person name="Song B.-B."/>
            <person name="Dinh H."/>
            <person name="Thornton R."/>
            <person name="Coyle M."/>
            <person name="Francisco L."/>
            <person name="Jackson L."/>
            <person name="Javaid M."/>
            <person name="Korchina V."/>
            <person name="Kovar C."/>
            <person name="Mata R."/>
            <person name="Mathew T."/>
            <person name="Ngo R."/>
            <person name="Nguyen L."/>
            <person name="Nguyen N."/>
            <person name="Okwuonu G."/>
            <person name="Ongeri F."/>
            <person name="Pham C."/>
            <person name="Simmons D."/>
            <person name="Wilczek-Boney K."/>
            <person name="Hale W."/>
            <person name="Jakkamsetti A."/>
            <person name="Pham P."/>
            <person name="Ruth R."/>
            <person name="San Lucas F."/>
            <person name="Warren J."/>
            <person name="Zhang J."/>
            <person name="Zhao Z."/>
            <person name="Zhou C."/>
            <person name="Zhu D."/>
            <person name="Lee S."/>
            <person name="Bess C."/>
            <person name="Blankenburg K."/>
            <person name="Forbes L."/>
            <person name="Fu Q."/>
            <person name="Gubbala S."/>
            <person name="Hirani K."/>
            <person name="Jayaseelan J.C."/>
            <person name="Lara F."/>
            <person name="Munidasa M."/>
            <person name="Palculict T."/>
            <person name="Patil S."/>
            <person name="Pu L.-L."/>
            <person name="Saada N."/>
            <person name="Tang L."/>
            <person name="Weissenberger G."/>
            <person name="Zhu Y."/>
            <person name="Hemphill L."/>
            <person name="Shang Y."/>
            <person name="Youmans B."/>
            <person name="Ayvaz T."/>
            <person name="Ross M."/>
            <person name="Santibanez J."/>
            <person name="Aqrawi P."/>
            <person name="Gross S."/>
            <person name="Joshi V."/>
            <person name="Fowler G."/>
            <person name="Nazareth L."/>
            <person name="Reid J."/>
            <person name="Worley K."/>
            <person name="Petrosino J."/>
            <person name="Highlander S."/>
            <person name="Gibbs R."/>
        </authorList>
    </citation>
    <scope>NUCLEOTIDE SEQUENCE [LARGE SCALE GENOMIC DNA]</scope>
    <source>
        <strain evidence="2">ATCC 33030</strain>
    </source>
</reference>
<evidence type="ECO:0000313" key="3">
    <source>
        <dbReference type="Proteomes" id="UP000004208"/>
    </source>
</evidence>